<dbReference type="Gene3D" id="1.10.45.10">
    <property type="entry name" value="Vanillyl-alcohol Oxidase, Chain A, domain 4"/>
    <property type="match status" value="1"/>
</dbReference>
<reference evidence="3 4" key="1">
    <citation type="submission" date="2020-08" db="EMBL/GenBank/DDBJ databases">
        <title>Sequencing the genomes of 1000 actinobacteria strains.</title>
        <authorList>
            <person name="Klenk H.-P."/>
        </authorList>
    </citation>
    <scope>NUCLEOTIDE SEQUENCE [LARGE SCALE GENOMIC DNA]</scope>
    <source>
        <strain evidence="3 4">DSM 11053</strain>
    </source>
</reference>
<dbReference type="InterPro" id="IPR010031">
    <property type="entry name" value="FAD_lactone_oxidase-like"/>
</dbReference>
<dbReference type="AlphaFoldDB" id="A0A7W5P5P7"/>
<dbReference type="PANTHER" id="PTHR43762">
    <property type="entry name" value="L-GULONOLACTONE OXIDASE"/>
    <property type="match status" value="1"/>
</dbReference>
<evidence type="ECO:0000313" key="3">
    <source>
        <dbReference type="EMBL" id="MBB3325700.1"/>
    </source>
</evidence>
<dbReference type="EMBL" id="JACHZG010000001">
    <property type="protein sequence ID" value="MBB3325700.1"/>
    <property type="molecule type" value="Genomic_DNA"/>
</dbReference>
<name>A0A7W5P5P7_9ACTN</name>
<dbReference type="InterPro" id="IPR006094">
    <property type="entry name" value="Oxid_FAD_bind_N"/>
</dbReference>
<keyword evidence="1 3" id="KW-0560">Oxidoreductase</keyword>
<evidence type="ECO:0000313" key="4">
    <source>
        <dbReference type="Proteomes" id="UP000565572"/>
    </source>
</evidence>
<dbReference type="Pfam" id="PF01565">
    <property type="entry name" value="FAD_binding_4"/>
    <property type="match status" value="1"/>
</dbReference>
<dbReference type="InterPro" id="IPR016171">
    <property type="entry name" value="Vanillyl_alc_oxidase_C-sub2"/>
</dbReference>
<dbReference type="PANTHER" id="PTHR43762:SF1">
    <property type="entry name" value="D-ARABINONO-1,4-LACTONE OXIDASE"/>
    <property type="match status" value="1"/>
</dbReference>
<accession>A0A7W5P5P7</accession>
<dbReference type="GO" id="GO:0016020">
    <property type="term" value="C:membrane"/>
    <property type="evidence" value="ECO:0007669"/>
    <property type="project" value="InterPro"/>
</dbReference>
<dbReference type="InterPro" id="IPR016169">
    <property type="entry name" value="FAD-bd_PCMH_sub2"/>
</dbReference>
<dbReference type="Pfam" id="PF04030">
    <property type="entry name" value="ALO"/>
    <property type="match status" value="1"/>
</dbReference>
<dbReference type="InterPro" id="IPR036318">
    <property type="entry name" value="FAD-bd_PCMH-like_sf"/>
</dbReference>
<dbReference type="InterPro" id="IPR007173">
    <property type="entry name" value="ALO_C"/>
</dbReference>
<dbReference type="PROSITE" id="PS51387">
    <property type="entry name" value="FAD_PCMH"/>
    <property type="match status" value="1"/>
</dbReference>
<dbReference type="EC" id="1.1.98.3" evidence="3"/>
<organism evidence="3 4">
    <name type="scientific">Microlunatus antarcticus</name>
    <dbReference type="NCBI Taxonomy" id="53388"/>
    <lineage>
        <taxon>Bacteria</taxon>
        <taxon>Bacillati</taxon>
        <taxon>Actinomycetota</taxon>
        <taxon>Actinomycetes</taxon>
        <taxon>Propionibacteriales</taxon>
        <taxon>Propionibacteriaceae</taxon>
        <taxon>Microlunatus</taxon>
    </lineage>
</organism>
<feature type="domain" description="FAD-binding PCMH-type" evidence="2">
    <location>
        <begin position="48"/>
        <end position="229"/>
    </location>
</feature>
<dbReference type="GO" id="GO:0071949">
    <property type="term" value="F:FAD binding"/>
    <property type="evidence" value="ECO:0007669"/>
    <property type="project" value="InterPro"/>
</dbReference>
<sequence>MNAFVRNAFPAMPGGGSDLDLPHIRPSGIEEQPPLPQQLVEIHGWGRAAGAMSHLHGIESVADVVSALRQGGGRGVTPRGLGRSYGDAAQNSGGITLDLTRLDKILSVDAASEPPTVTLQAGVSIDTLMKALLPFGLWVPVLPGTRQVTIGGAIAADVHGKNHHTQGSFGNHVRSFDLLMPDGSVKTLDRPAGDTWDALDDDGRLFWGTIGGMGLTGAIVGAVVELQRVETAYFTVDTDRCSDIDDLMARMSTGDDSYNYSVAWFDAVTRGKHMGRAVLTRGDKAKLSQLDPKRRREPLRFAAPSFGTIPEVFPNRMVNVATAKAFSEFWFRKAPKHQVGALQNITAFFHPLDIVAEWNRLYGPNGFLQYQFVVPFSAHETFKRCFEMIVTSGHLSCLNVLKRFGPGNLSPLSFPMPGWTLTVDLPIEAGLDKLCDALDEEVVSVGGRVYLAKDSRLTAERFRQMYPRLDAFLAVRDRADPEHLFISDLARRLAL</sequence>
<dbReference type="RefSeq" id="WP_232530567.1">
    <property type="nucleotide sequence ID" value="NZ_JACHZG010000001.1"/>
</dbReference>
<dbReference type="Proteomes" id="UP000565572">
    <property type="component" value="Unassembled WGS sequence"/>
</dbReference>
<evidence type="ECO:0000259" key="2">
    <source>
        <dbReference type="PROSITE" id="PS51387"/>
    </source>
</evidence>
<protein>
    <submittedName>
        <fullName evidence="3">Decaprenylphospho-beta-D-ribofuranose 2-oxidase</fullName>
        <ecNumber evidence="3">1.1.98.3</ecNumber>
    </submittedName>
</protein>
<evidence type="ECO:0000256" key="1">
    <source>
        <dbReference type="ARBA" id="ARBA00023002"/>
    </source>
</evidence>
<proteinExistence type="predicted"/>
<gene>
    <name evidence="3" type="ORF">FHX39_000644</name>
</gene>
<dbReference type="SUPFAM" id="SSF56176">
    <property type="entry name" value="FAD-binding/transporter-associated domain-like"/>
    <property type="match status" value="1"/>
</dbReference>
<dbReference type="Gene3D" id="3.30.465.10">
    <property type="match status" value="1"/>
</dbReference>
<dbReference type="InterPro" id="IPR016166">
    <property type="entry name" value="FAD-bd_PCMH"/>
</dbReference>
<dbReference type="GO" id="GO:0003885">
    <property type="term" value="F:D-arabinono-1,4-lactone oxidase activity"/>
    <property type="evidence" value="ECO:0007669"/>
    <property type="project" value="InterPro"/>
</dbReference>
<keyword evidence="4" id="KW-1185">Reference proteome</keyword>
<comment type="caution">
    <text evidence="3">The sequence shown here is derived from an EMBL/GenBank/DDBJ whole genome shotgun (WGS) entry which is preliminary data.</text>
</comment>